<reference evidence="7 8" key="1">
    <citation type="submission" date="2021-01" db="EMBL/GenBank/DDBJ databases">
        <title>Whole genome shotgun sequence of Planobispora longispora NBRC 13918.</title>
        <authorList>
            <person name="Komaki H."/>
            <person name="Tamura T."/>
        </authorList>
    </citation>
    <scope>NUCLEOTIDE SEQUENCE [LARGE SCALE GENOMIC DNA]</scope>
    <source>
        <strain evidence="7 8">NBRC 13918</strain>
    </source>
</reference>
<dbReference type="InterPro" id="IPR013563">
    <property type="entry name" value="Oligopep_ABC_C"/>
</dbReference>
<sequence>MEETAPERDTAQAGTGSAAGRAAEPLLELSGLEKHFPITSGLVFKRQAGRVHAVDGIDLTVHAGETLGLVGESGCGKSTTGRLVARLLEPTGGSIRYGGRDITHASRRELRPIRAEIQMIFQDPYSSLNPRHTVGGIIRGPMEINGIDPPGGRDRRVRELLEIVGLNPEHYNRFPHEFSGGQRQRIGVARALALDPRLIVADEPVSALDVSIQAQVVNLLQRLQRELGIAFLFIAHDLAVVRHFSQRVAVMYLGKIVEIADRDSLYERPRHPYTHALLSAVPEVGLESAPGTGPRERIRLAGDVPSPIAPPSGCRFRTRCWKAQEKCAAEEPPLVRLEGNREGHLTACHFPEAPTVHGRDVVLDPALA</sequence>
<dbReference type="GO" id="GO:0005524">
    <property type="term" value="F:ATP binding"/>
    <property type="evidence" value="ECO:0007669"/>
    <property type="project" value="UniProtKB-KW"/>
</dbReference>
<comment type="caution">
    <text evidence="7">The sequence shown here is derived from an EMBL/GenBank/DDBJ whole genome shotgun (WGS) entry which is preliminary data.</text>
</comment>
<dbReference type="InterPro" id="IPR050319">
    <property type="entry name" value="ABC_transp_ATP-bind"/>
</dbReference>
<protein>
    <submittedName>
        <fullName evidence="7">Dipeptide/oligopeptide/nickel ABC transporter ATP-binding protein</fullName>
    </submittedName>
</protein>
<keyword evidence="2" id="KW-0813">Transport</keyword>
<comment type="similarity">
    <text evidence="1">Belongs to the ABC transporter superfamily.</text>
</comment>
<name>A0A8J3RI00_9ACTN</name>
<keyword evidence="4 7" id="KW-0067">ATP-binding</keyword>
<evidence type="ECO:0000259" key="6">
    <source>
        <dbReference type="PROSITE" id="PS50893"/>
    </source>
</evidence>
<dbReference type="InterPro" id="IPR003593">
    <property type="entry name" value="AAA+_ATPase"/>
</dbReference>
<evidence type="ECO:0000256" key="4">
    <source>
        <dbReference type="ARBA" id="ARBA00022840"/>
    </source>
</evidence>
<dbReference type="CDD" id="cd03257">
    <property type="entry name" value="ABC_NikE_OppD_transporters"/>
    <property type="match status" value="1"/>
</dbReference>
<dbReference type="PANTHER" id="PTHR43776:SF7">
    <property type="entry name" value="D,D-DIPEPTIDE TRANSPORT ATP-BINDING PROTEIN DDPF-RELATED"/>
    <property type="match status" value="1"/>
</dbReference>
<gene>
    <name evidence="7" type="ORF">Plo01_06310</name>
</gene>
<evidence type="ECO:0000256" key="1">
    <source>
        <dbReference type="ARBA" id="ARBA00005417"/>
    </source>
</evidence>
<keyword evidence="8" id="KW-1185">Reference proteome</keyword>
<dbReference type="Proteomes" id="UP000616724">
    <property type="component" value="Unassembled WGS sequence"/>
</dbReference>
<dbReference type="Gene3D" id="3.40.50.300">
    <property type="entry name" value="P-loop containing nucleotide triphosphate hydrolases"/>
    <property type="match status" value="1"/>
</dbReference>
<dbReference type="EMBL" id="BOOH01000005">
    <property type="protein sequence ID" value="GIH74202.1"/>
    <property type="molecule type" value="Genomic_DNA"/>
</dbReference>
<evidence type="ECO:0000256" key="2">
    <source>
        <dbReference type="ARBA" id="ARBA00022448"/>
    </source>
</evidence>
<dbReference type="PROSITE" id="PS50893">
    <property type="entry name" value="ABC_TRANSPORTER_2"/>
    <property type="match status" value="1"/>
</dbReference>
<dbReference type="InterPro" id="IPR027417">
    <property type="entry name" value="P-loop_NTPase"/>
</dbReference>
<keyword evidence="3" id="KW-0547">Nucleotide-binding</keyword>
<dbReference type="GO" id="GO:0055085">
    <property type="term" value="P:transmembrane transport"/>
    <property type="evidence" value="ECO:0007669"/>
    <property type="project" value="UniProtKB-ARBA"/>
</dbReference>
<dbReference type="PROSITE" id="PS00211">
    <property type="entry name" value="ABC_TRANSPORTER_1"/>
    <property type="match status" value="1"/>
</dbReference>
<accession>A0A8J3RI00</accession>
<dbReference type="InterPro" id="IPR003439">
    <property type="entry name" value="ABC_transporter-like_ATP-bd"/>
</dbReference>
<dbReference type="PANTHER" id="PTHR43776">
    <property type="entry name" value="TRANSPORT ATP-BINDING PROTEIN"/>
    <property type="match status" value="1"/>
</dbReference>
<dbReference type="Pfam" id="PF08352">
    <property type="entry name" value="oligo_HPY"/>
    <property type="match status" value="1"/>
</dbReference>
<evidence type="ECO:0000256" key="3">
    <source>
        <dbReference type="ARBA" id="ARBA00022741"/>
    </source>
</evidence>
<dbReference type="AlphaFoldDB" id="A0A8J3RI00"/>
<dbReference type="NCBIfam" id="TIGR01727">
    <property type="entry name" value="oligo_HPY"/>
    <property type="match status" value="1"/>
</dbReference>
<evidence type="ECO:0000313" key="7">
    <source>
        <dbReference type="EMBL" id="GIH74202.1"/>
    </source>
</evidence>
<evidence type="ECO:0000256" key="5">
    <source>
        <dbReference type="SAM" id="MobiDB-lite"/>
    </source>
</evidence>
<dbReference type="SUPFAM" id="SSF52540">
    <property type="entry name" value="P-loop containing nucleoside triphosphate hydrolases"/>
    <property type="match status" value="1"/>
</dbReference>
<dbReference type="InterPro" id="IPR017871">
    <property type="entry name" value="ABC_transporter-like_CS"/>
</dbReference>
<dbReference type="SMART" id="SM00382">
    <property type="entry name" value="AAA"/>
    <property type="match status" value="1"/>
</dbReference>
<dbReference type="RefSeq" id="WP_203889012.1">
    <property type="nucleotide sequence ID" value="NZ_JBHSVB010000001.1"/>
</dbReference>
<dbReference type="Pfam" id="PF00005">
    <property type="entry name" value="ABC_tran"/>
    <property type="match status" value="1"/>
</dbReference>
<feature type="region of interest" description="Disordered" evidence="5">
    <location>
        <begin position="1"/>
        <end position="20"/>
    </location>
</feature>
<organism evidence="7 8">
    <name type="scientific">Planobispora longispora</name>
    <dbReference type="NCBI Taxonomy" id="28887"/>
    <lineage>
        <taxon>Bacteria</taxon>
        <taxon>Bacillati</taxon>
        <taxon>Actinomycetota</taxon>
        <taxon>Actinomycetes</taxon>
        <taxon>Streptosporangiales</taxon>
        <taxon>Streptosporangiaceae</taxon>
        <taxon>Planobispora</taxon>
    </lineage>
</organism>
<feature type="compositionally biased region" description="Basic and acidic residues" evidence="5">
    <location>
        <begin position="1"/>
        <end position="10"/>
    </location>
</feature>
<dbReference type="GO" id="GO:0016887">
    <property type="term" value="F:ATP hydrolysis activity"/>
    <property type="evidence" value="ECO:0007669"/>
    <property type="project" value="InterPro"/>
</dbReference>
<feature type="domain" description="ABC transporter" evidence="6">
    <location>
        <begin position="38"/>
        <end position="278"/>
    </location>
</feature>
<dbReference type="FunFam" id="3.40.50.300:FF:000016">
    <property type="entry name" value="Oligopeptide ABC transporter ATP-binding component"/>
    <property type="match status" value="1"/>
</dbReference>
<dbReference type="GO" id="GO:0015833">
    <property type="term" value="P:peptide transport"/>
    <property type="evidence" value="ECO:0007669"/>
    <property type="project" value="InterPro"/>
</dbReference>
<evidence type="ECO:0000313" key="8">
    <source>
        <dbReference type="Proteomes" id="UP000616724"/>
    </source>
</evidence>
<proteinExistence type="inferred from homology"/>